<dbReference type="Proteomes" id="UP000198323">
    <property type="component" value="Unassembled WGS sequence"/>
</dbReference>
<gene>
    <name evidence="1" type="ORF">ASZ78_013553</name>
</gene>
<protein>
    <submittedName>
        <fullName evidence="1">Uncharacterized protein</fullName>
    </submittedName>
</protein>
<feature type="non-terminal residue" evidence="1">
    <location>
        <position position="1"/>
    </location>
</feature>
<organism evidence="1 2">
    <name type="scientific">Callipepla squamata</name>
    <name type="common">Scaled quail</name>
    <dbReference type="NCBI Taxonomy" id="9009"/>
    <lineage>
        <taxon>Eukaryota</taxon>
        <taxon>Metazoa</taxon>
        <taxon>Chordata</taxon>
        <taxon>Craniata</taxon>
        <taxon>Vertebrata</taxon>
        <taxon>Euteleostomi</taxon>
        <taxon>Archelosauria</taxon>
        <taxon>Archosauria</taxon>
        <taxon>Dinosauria</taxon>
        <taxon>Saurischia</taxon>
        <taxon>Theropoda</taxon>
        <taxon>Coelurosauria</taxon>
        <taxon>Aves</taxon>
        <taxon>Neognathae</taxon>
        <taxon>Galloanserae</taxon>
        <taxon>Galliformes</taxon>
        <taxon>Odontophoridae</taxon>
        <taxon>Callipepla</taxon>
    </lineage>
</organism>
<evidence type="ECO:0000313" key="2">
    <source>
        <dbReference type="Proteomes" id="UP000198323"/>
    </source>
</evidence>
<name>A0A226NHC5_CALSU</name>
<keyword evidence="2" id="KW-1185">Reference proteome</keyword>
<proteinExistence type="predicted"/>
<comment type="caution">
    <text evidence="1">The sequence shown here is derived from an EMBL/GenBank/DDBJ whole genome shotgun (WGS) entry which is preliminary data.</text>
</comment>
<accession>A0A226NHC5</accession>
<dbReference type="AlphaFoldDB" id="A0A226NHC5"/>
<dbReference type="EMBL" id="MCFN01000050">
    <property type="protein sequence ID" value="OXB66892.1"/>
    <property type="molecule type" value="Genomic_DNA"/>
</dbReference>
<evidence type="ECO:0000313" key="1">
    <source>
        <dbReference type="EMBL" id="OXB66892.1"/>
    </source>
</evidence>
<reference evidence="1 2" key="1">
    <citation type="submission" date="2016-07" db="EMBL/GenBank/DDBJ databases">
        <title>Disparate Historic Effective Population Sizes Predicted by Modern Levels of Genome Diversity for the Scaled Quail (Callipepla squamata) and the Northern Bobwhite (Colinus virginianus): Inferences from First and Second Generation Draft Genome Assemblies for Sympatric New World Quail.</title>
        <authorList>
            <person name="Oldeschulte D.L."/>
            <person name="Halley Y.A."/>
            <person name="Bhattarai E.K."/>
            <person name="Brashear W.A."/>
            <person name="Hill J."/>
            <person name="Metz R.P."/>
            <person name="Johnson C.D."/>
            <person name="Rollins D."/>
            <person name="Peterson M.J."/>
            <person name="Bickhart D.M."/>
            <person name="Decker J.E."/>
            <person name="Seabury C.M."/>
        </authorList>
    </citation>
    <scope>NUCLEOTIDE SEQUENCE [LARGE SCALE GENOMIC DNA]</scope>
    <source>
        <strain evidence="1 2">Texas</strain>
        <tissue evidence="1">Leg muscle</tissue>
    </source>
</reference>
<sequence>TLNAMDNMLQMLMLNSYTSGQQTLENILEYFGRFLLRSQRTELIRMTLEKAAGSCRTEDYERAQMILDRILKEPRTWLKHVSSLRLDCPALPYPALFSSWSSEANSSQQRSVARAVI</sequence>